<dbReference type="GO" id="GO:0000329">
    <property type="term" value="C:fungal-type vacuole membrane"/>
    <property type="evidence" value="ECO:0007669"/>
    <property type="project" value="TreeGrafter"/>
</dbReference>
<protein>
    <recommendedName>
        <fullName evidence="3">Tubulin gamma chain</fullName>
    </recommendedName>
    <alternativeName>
        <fullName evidence="9">Gamma-tubulin</fullName>
    </alternativeName>
</protein>
<dbReference type="GO" id="GO:0005816">
    <property type="term" value="C:spindle pole body"/>
    <property type="evidence" value="ECO:0007669"/>
    <property type="project" value="UniProtKB-SubCell"/>
</dbReference>
<dbReference type="Pfam" id="PF03953">
    <property type="entry name" value="Tubulin_C"/>
    <property type="match status" value="1"/>
</dbReference>
<evidence type="ECO:0000256" key="9">
    <source>
        <dbReference type="ARBA" id="ARBA00033229"/>
    </source>
</evidence>
<evidence type="ECO:0000256" key="5">
    <source>
        <dbReference type="ARBA" id="ARBA00022701"/>
    </source>
</evidence>
<dbReference type="PRINTS" id="PR01164">
    <property type="entry name" value="GAMMATUBULIN"/>
</dbReference>
<dbReference type="InterPro" id="IPR037103">
    <property type="entry name" value="Tubulin/FtsZ-like_C"/>
</dbReference>
<evidence type="ECO:0000256" key="2">
    <source>
        <dbReference type="ARBA" id="ARBA00009636"/>
    </source>
</evidence>
<comment type="caution">
    <text evidence="12">The sequence shown here is derived from an EMBL/GenBank/DDBJ whole genome shotgun (WGS) entry which is preliminary data.</text>
</comment>
<dbReference type="GO" id="GO:0005874">
    <property type="term" value="C:microtubule"/>
    <property type="evidence" value="ECO:0007669"/>
    <property type="project" value="UniProtKB-KW"/>
</dbReference>
<dbReference type="Gene3D" id="3.40.50.1440">
    <property type="entry name" value="Tubulin/FtsZ, GTPase domain"/>
    <property type="match status" value="1"/>
</dbReference>
<dbReference type="PANTHER" id="PTHR10698">
    <property type="entry name" value="V-TYPE PROTON ATPASE SUBUNIT H"/>
    <property type="match status" value="1"/>
</dbReference>
<dbReference type="PROSITE" id="PS00227">
    <property type="entry name" value="TUBULIN"/>
    <property type="match status" value="1"/>
</dbReference>
<proteinExistence type="inferred from homology"/>
<dbReference type="PANTHER" id="PTHR10698:SF0">
    <property type="entry name" value="V-TYPE PROTON ATPASE SUBUNIT H"/>
    <property type="match status" value="1"/>
</dbReference>
<organism evidence="12 13">
    <name type="scientific">Moniliophthora roreri</name>
    <name type="common">Frosty pod rot fungus</name>
    <name type="synonym">Monilia roreri</name>
    <dbReference type="NCBI Taxonomy" id="221103"/>
    <lineage>
        <taxon>Eukaryota</taxon>
        <taxon>Fungi</taxon>
        <taxon>Dikarya</taxon>
        <taxon>Basidiomycota</taxon>
        <taxon>Agaricomycotina</taxon>
        <taxon>Agaricomycetes</taxon>
        <taxon>Agaricomycetidae</taxon>
        <taxon>Agaricales</taxon>
        <taxon>Marasmiineae</taxon>
        <taxon>Marasmiaceae</taxon>
        <taxon>Moniliophthora</taxon>
    </lineage>
</organism>
<evidence type="ECO:0000256" key="3">
    <source>
        <dbReference type="ARBA" id="ARBA00018848"/>
    </source>
</evidence>
<reference evidence="12 13" key="1">
    <citation type="submission" date="2015-12" db="EMBL/GenBank/DDBJ databases">
        <title>Draft genome sequence of Moniliophthora roreri, the causal agent of frosty pod rot of cacao.</title>
        <authorList>
            <person name="Aime M.C."/>
            <person name="Diaz-Valderrama J.R."/>
            <person name="Kijpornyongpan T."/>
            <person name="Phillips-Mora W."/>
        </authorList>
    </citation>
    <scope>NUCLEOTIDE SEQUENCE [LARGE SCALE GENOMIC DNA]</scope>
    <source>
        <strain evidence="12 13">MCA 2952</strain>
    </source>
</reference>
<keyword evidence="8" id="KW-0206">Cytoskeleton</keyword>
<evidence type="ECO:0000256" key="8">
    <source>
        <dbReference type="ARBA" id="ARBA00023212"/>
    </source>
</evidence>
<comment type="similarity">
    <text evidence="2">Belongs to the tubulin family.</text>
</comment>
<dbReference type="InterPro" id="IPR011989">
    <property type="entry name" value="ARM-like"/>
</dbReference>
<dbReference type="GO" id="GO:0031122">
    <property type="term" value="P:cytoplasmic microtubule organization"/>
    <property type="evidence" value="ECO:0007669"/>
    <property type="project" value="InterPro"/>
</dbReference>
<dbReference type="SUPFAM" id="SSF55307">
    <property type="entry name" value="Tubulin C-terminal domain-like"/>
    <property type="match status" value="1"/>
</dbReference>
<keyword evidence="4" id="KW-0963">Cytoplasm</keyword>
<dbReference type="Pfam" id="PF03224">
    <property type="entry name" value="V-ATPase_H_N"/>
    <property type="match status" value="1"/>
</dbReference>
<dbReference type="InterPro" id="IPR018316">
    <property type="entry name" value="Tubulin/FtsZ_2-layer-sand-dom"/>
</dbReference>
<dbReference type="Gene3D" id="1.10.287.600">
    <property type="entry name" value="Helix hairpin bin"/>
    <property type="match status" value="1"/>
</dbReference>
<dbReference type="InterPro" id="IPR016024">
    <property type="entry name" value="ARM-type_fold"/>
</dbReference>
<dbReference type="SUPFAM" id="SSF52490">
    <property type="entry name" value="Tubulin nucleotide-binding domain-like"/>
    <property type="match status" value="1"/>
</dbReference>
<dbReference type="InterPro" id="IPR004908">
    <property type="entry name" value="ATPase_V1-cplx_hsu"/>
</dbReference>
<dbReference type="SUPFAM" id="SSF48371">
    <property type="entry name" value="ARM repeat"/>
    <property type="match status" value="1"/>
</dbReference>
<dbReference type="InterPro" id="IPR000217">
    <property type="entry name" value="Tubulin"/>
</dbReference>
<evidence type="ECO:0000256" key="4">
    <source>
        <dbReference type="ARBA" id="ARBA00022490"/>
    </source>
</evidence>
<dbReference type="InterPro" id="IPR003008">
    <property type="entry name" value="Tubulin_FtsZ_GTPase"/>
</dbReference>
<evidence type="ECO:0000313" key="13">
    <source>
        <dbReference type="Proteomes" id="UP000054988"/>
    </source>
</evidence>
<dbReference type="FunFam" id="1.10.287.600:FF:000004">
    <property type="entry name" value="Tubulin gamma chain"/>
    <property type="match status" value="1"/>
</dbReference>
<name>A0A0W0F1T0_MONRR</name>
<dbReference type="GO" id="GO:0000930">
    <property type="term" value="C:gamma-tubulin complex"/>
    <property type="evidence" value="ECO:0007669"/>
    <property type="project" value="InterPro"/>
</dbReference>
<dbReference type="SMART" id="SM00864">
    <property type="entry name" value="Tubulin"/>
    <property type="match status" value="1"/>
</dbReference>
<evidence type="ECO:0000256" key="1">
    <source>
        <dbReference type="ARBA" id="ARBA00004317"/>
    </source>
</evidence>
<dbReference type="Gene3D" id="1.25.10.10">
    <property type="entry name" value="Leucine-rich Repeat Variant"/>
    <property type="match status" value="1"/>
</dbReference>
<evidence type="ECO:0000259" key="11">
    <source>
        <dbReference type="SMART" id="SM00865"/>
    </source>
</evidence>
<dbReference type="CDD" id="cd02188">
    <property type="entry name" value="gamma_tubulin"/>
    <property type="match status" value="1"/>
</dbReference>
<feature type="domain" description="Tubulin/FtsZ GTPase" evidence="10">
    <location>
        <begin position="434"/>
        <end position="632"/>
    </location>
</feature>
<evidence type="ECO:0000259" key="10">
    <source>
        <dbReference type="SMART" id="SM00864"/>
    </source>
</evidence>
<dbReference type="GO" id="GO:0007020">
    <property type="term" value="P:microtubule nucleation"/>
    <property type="evidence" value="ECO:0007669"/>
    <property type="project" value="InterPro"/>
</dbReference>
<keyword evidence="5" id="KW-0493">Microtubule</keyword>
<dbReference type="InterPro" id="IPR036525">
    <property type="entry name" value="Tubulin/FtsZ_GTPase_sf"/>
</dbReference>
<dbReference type="Gene3D" id="3.30.1330.20">
    <property type="entry name" value="Tubulin/FtsZ, C-terminal domain"/>
    <property type="match status" value="1"/>
</dbReference>
<dbReference type="GO" id="GO:0000221">
    <property type="term" value="C:vacuolar proton-transporting V-type ATPase, V1 domain"/>
    <property type="evidence" value="ECO:0007669"/>
    <property type="project" value="InterPro"/>
</dbReference>
<dbReference type="EMBL" id="LATX01002391">
    <property type="protein sequence ID" value="KTB30249.1"/>
    <property type="molecule type" value="Genomic_DNA"/>
</dbReference>
<dbReference type="AlphaFoldDB" id="A0A0W0F1T0"/>
<evidence type="ECO:0000256" key="7">
    <source>
        <dbReference type="ARBA" id="ARBA00023134"/>
    </source>
</evidence>
<dbReference type="InterPro" id="IPR017975">
    <property type="entry name" value="Tubulin_CS"/>
</dbReference>
<dbReference type="InterPro" id="IPR002454">
    <property type="entry name" value="Gamma_tubulin"/>
</dbReference>
<keyword evidence="6" id="KW-0547">Nucleotide-binding</keyword>
<dbReference type="Pfam" id="PF00091">
    <property type="entry name" value="Tubulin"/>
    <property type="match status" value="1"/>
</dbReference>
<dbReference type="GO" id="GO:0005525">
    <property type="term" value="F:GTP binding"/>
    <property type="evidence" value="ECO:0007669"/>
    <property type="project" value="UniProtKB-KW"/>
</dbReference>
<comment type="subcellular location">
    <subcellularLocation>
        <location evidence="1">Cytoplasm</location>
        <location evidence="1">Cytoskeleton</location>
        <location evidence="1">Microtubule organizing center</location>
        <location evidence="1">Spindle pole body</location>
    </subcellularLocation>
</comment>
<dbReference type="SMART" id="SM00865">
    <property type="entry name" value="Tubulin_C"/>
    <property type="match status" value="1"/>
</dbReference>
<evidence type="ECO:0000256" key="6">
    <source>
        <dbReference type="ARBA" id="ARBA00022741"/>
    </source>
</evidence>
<dbReference type="Proteomes" id="UP000054988">
    <property type="component" value="Unassembled WGS sequence"/>
</dbReference>
<accession>A0A0W0F1T0</accession>
<dbReference type="FunFam" id="3.30.1330.20:FF:000003">
    <property type="entry name" value="Tubulin gamma chain"/>
    <property type="match status" value="1"/>
</dbReference>
<dbReference type="InterPro" id="IPR023123">
    <property type="entry name" value="Tubulin_C"/>
</dbReference>
<dbReference type="eggNOG" id="KOG1374">
    <property type="taxonomic scope" value="Eukaryota"/>
</dbReference>
<evidence type="ECO:0000313" key="12">
    <source>
        <dbReference type="EMBL" id="KTB30249.1"/>
    </source>
</evidence>
<sequence>MSVSLVSNAYLDETSSKIRSKPVPWEGYQRADLVTSEELTLIKKVDRQPRAKIESLLLSDGQTYALLYLRLLKKLQRVDTMQSILVLIADALQDHDERIPLFTRTTESDPELPYTPLLRTLDMQDEFMQLKAAQILTVLLCSEPKPLQPKLLQPFLNTLASMIQSNSNNKHDVGVQCLEALLARPECRQAVWAIPGIIHGFVDILKRNPGPQMSYQVSFCLWLLSFERDVAQDINKKFDIIPILVRVAQGAVKEKVIRVIVATFRNLVTKAPNANLPAMLVAQLLPFAKNLCTRKWTDEDIVEDVQFLRDELAANFQSLTTYDEYTSELASGHLSWTPVHESDDFWKENAAKLNDKDYEQLKILIRLLKDSRDPNVLAVAAHDIGQYVKHYERGKKPVTELGVGSVYWQRLCAEHGINKEGILEEWATEGGDRKDVFFYQADDEHYIPRAILVDLEPRVINNILASPYANLYNPENIFVSKDGGGAGNNWAQGYAAGERIYEEIMEMIDREAEGSDSLEGFMLTHSIAGGTGSGLGSFVLERLNDKFPKKLIQTYSVFPNAQEGDVVVQPYNSLLTLKRLVNHADSVVVLDNGALARIAADRLHVQTPTFDQTNQLVSTVMAASTQTLRYPGFMNNDLVGIIASLIPTPRCHFLMTSYTPFTSDSIDKAKPIRRTTVLDVMRRLLQPKNRMVSTSPSKTACYISILNIIQGDVDPTEVHQSLLRIRERQLANFISWGPASIQVAPTRRSPYIATNHRVSGLMLANHTSIASLFKRMLDQFDRLRKKRAFLEQYKKEKMFENGFEEFDDARATCDELLKEYKACESSDYISYGSNDNEPS</sequence>
<dbReference type="FunFam" id="3.40.50.1440:FF:000010">
    <property type="entry name" value="Tubulin gamma chain"/>
    <property type="match status" value="1"/>
</dbReference>
<dbReference type="PRINTS" id="PR01161">
    <property type="entry name" value="TUBULIN"/>
</dbReference>
<dbReference type="InterPro" id="IPR008280">
    <property type="entry name" value="Tub_FtsZ_C"/>
</dbReference>
<dbReference type="GO" id="GO:0046961">
    <property type="term" value="F:proton-transporting ATPase activity, rotational mechanism"/>
    <property type="evidence" value="ECO:0007669"/>
    <property type="project" value="InterPro"/>
</dbReference>
<feature type="domain" description="Tubulin/FtsZ 2-layer sandwich" evidence="11">
    <location>
        <begin position="634"/>
        <end position="778"/>
    </location>
</feature>
<gene>
    <name evidence="12" type="ORF">WG66_17159</name>
</gene>
<keyword evidence="7" id="KW-0342">GTP-binding</keyword>